<gene>
    <name evidence="1" type="ORF">TTEB3V08_LOCUS611</name>
</gene>
<evidence type="ECO:0000313" key="1">
    <source>
        <dbReference type="EMBL" id="CAD7452432.1"/>
    </source>
</evidence>
<accession>A0A7R9FF43</accession>
<protein>
    <submittedName>
        <fullName evidence="1">Uncharacterized protein</fullName>
    </submittedName>
</protein>
<organism evidence="1">
    <name type="scientific">Timema tahoe</name>
    <dbReference type="NCBI Taxonomy" id="61484"/>
    <lineage>
        <taxon>Eukaryota</taxon>
        <taxon>Metazoa</taxon>
        <taxon>Ecdysozoa</taxon>
        <taxon>Arthropoda</taxon>
        <taxon>Hexapoda</taxon>
        <taxon>Insecta</taxon>
        <taxon>Pterygota</taxon>
        <taxon>Neoptera</taxon>
        <taxon>Polyneoptera</taxon>
        <taxon>Phasmatodea</taxon>
        <taxon>Timematodea</taxon>
        <taxon>Timematoidea</taxon>
        <taxon>Timematidae</taxon>
        <taxon>Timema</taxon>
    </lineage>
</organism>
<dbReference type="EMBL" id="OE000103">
    <property type="protein sequence ID" value="CAD7452432.1"/>
    <property type="molecule type" value="Genomic_DNA"/>
</dbReference>
<name>A0A7R9FF43_9NEOP</name>
<sequence>MLETLKMSMWPSGGKSLPTLDLDYDVAKKTKIAARLFLLRGWLRAVSTSPETWVSRLVETLWFLTRAPGCQPRGLRFDFQPGDFSRKGNNSYGLQVMLDPSSHINNSETDHSTMNHGTMDHGAVDHGAMGHGMMDHGTMDHSTMDHGTMDHSTHASSNKDMDMCGMSHGMMMVN</sequence>
<proteinExistence type="predicted"/>
<dbReference type="AlphaFoldDB" id="A0A7R9FF43"/>
<reference evidence="1" key="1">
    <citation type="submission" date="2020-11" db="EMBL/GenBank/DDBJ databases">
        <authorList>
            <person name="Tran Van P."/>
        </authorList>
    </citation>
    <scope>NUCLEOTIDE SEQUENCE</scope>
</reference>